<evidence type="ECO:0000313" key="2">
    <source>
        <dbReference type="EMBL" id="KIM84795.1"/>
    </source>
</evidence>
<evidence type="ECO:0000259" key="1">
    <source>
        <dbReference type="Pfam" id="PF22693"/>
    </source>
</evidence>
<dbReference type="AlphaFoldDB" id="A0A0C3FL94"/>
<reference evidence="2 3" key="1">
    <citation type="submission" date="2014-04" db="EMBL/GenBank/DDBJ databases">
        <authorList>
            <consortium name="DOE Joint Genome Institute"/>
            <person name="Kuo A."/>
            <person name="Tarkka M."/>
            <person name="Buscot F."/>
            <person name="Kohler A."/>
            <person name="Nagy L.G."/>
            <person name="Floudas D."/>
            <person name="Copeland A."/>
            <person name="Barry K.W."/>
            <person name="Cichocki N."/>
            <person name="Veneault-Fourrey C."/>
            <person name="LaButti K."/>
            <person name="Lindquist E.A."/>
            <person name="Lipzen A."/>
            <person name="Lundell T."/>
            <person name="Morin E."/>
            <person name="Murat C."/>
            <person name="Sun H."/>
            <person name="Tunlid A."/>
            <person name="Henrissat B."/>
            <person name="Grigoriev I.V."/>
            <person name="Hibbett D.S."/>
            <person name="Martin F."/>
            <person name="Nordberg H.P."/>
            <person name="Cantor M.N."/>
            <person name="Hua S.X."/>
        </authorList>
    </citation>
    <scope>NUCLEOTIDE SEQUENCE [LARGE SCALE GENOMIC DNA]</scope>
    <source>
        <strain evidence="2 3">F 1598</strain>
    </source>
</reference>
<accession>A0A0C3FL94</accession>
<dbReference type="OrthoDB" id="3269052at2759"/>
<protein>
    <recommendedName>
        <fullName evidence="1">MACPF-like domain-containing protein</fullName>
    </recommendedName>
</protein>
<dbReference type="STRING" id="765440.A0A0C3FL94"/>
<name>A0A0C3FL94_PILCF</name>
<proteinExistence type="predicted"/>
<feature type="domain" description="MACPF-like" evidence="1">
    <location>
        <begin position="22"/>
        <end position="288"/>
    </location>
</feature>
<dbReference type="HOGENOM" id="CLU_495321_0_0_1"/>
<dbReference type="Pfam" id="PF22693">
    <property type="entry name" value="MACPF_1"/>
    <property type="match status" value="1"/>
</dbReference>
<dbReference type="InParanoid" id="A0A0C3FL94"/>
<sequence>MPENIKHFTQDQWDELCHNNNILKGVRLEDNGPNPSIANLIEPLAMEDIHYALNDVARTEHTTTYTERNANYADHGWTTKALLLTIPWVDGSVNAEKNERLERSKEVKTVYTSVFQRYPFVTVRIKPDALRPTEEFKSAVSNALAQPAHKRRDALDKVFNIYGHALQVEFDLGALMVKTSSTKISTEMTQEKLEEKLGFEFKAIISKIPIPPYVKAGAVSEKGKTVDDSKVEHDADKLQTYELRGGNARLAAGAWLQTISDYTTWRVIKTSDVVPVVELLPHDVQKEIEALTPKEERPTKPLTGKWIDAVEHVTNTKDEIDAKWIKLFRAETGSTGDWFWLGQSLDRNKALIVKENEPGALGLLEKTDKVWDNEGADTREKQTLWDFFPANPEKYVTLGSYFQLTHASNPEPPLSLKTGILKNLRAVRSDLLVKATLGKQVYWDNDTSGIATHKASMWEVVQTEESEKDEAPEALETHLFKAFRGVGTQREQHCERSVWLIKKDAIEIMDEDYKAPAHNHAFVGETRVREAGCLRSFGRSFYKIVKDWFR</sequence>
<organism evidence="2 3">
    <name type="scientific">Piloderma croceum (strain F 1598)</name>
    <dbReference type="NCBI Taxonomy" id="765440"/>
    <lineage>
        <taxon>Eukaryota</taxon>
        <taxon>Fungi</taxon>
        <taxon>Dikarya</taxon>
        <taxon>Basidiomycota</taxon>
        <taxon>Agaricomycotina</taxon>
        <taxon>Agaricomycetes</taxon>
        <taxon>Agaricomycetidae</taxon>
        <taxon>Atheliales</taxon>
        <taxon>Atheliaceae</taxon>
        <taxon>Piloderma</taxon>
    </lineage>
</organism>
<dbReference type="EMBL" id="KN832986">
    <property type="protein sequence ID" value="KIM84795.1"/>
    <property type="molecule type" value="Genomic_DNA"/>
</dbReference>
<keyword evidence="3" id="KW-1185">Reference proteome</keyword>
<dbReference type="InterPro" id="IPR054586">
    <property type="entry name" value="MACPF_1_fungal"/>
</dbReference>
<dbReference type="Proteomes" id="UP000054166">
    <property type="component" value="Unassembled WGS sequence"/>
</dbReference>
<gene>
    <name evidence="2" type="ORF">PILCRDRAFT_817596</name>
</gene>
<reference evidence="3" key="2">
    <citation type="submission" date="2015-01" db="EMBL/GenBank/DDBJ databases">
        <title>Evolutionary Origins and Diversification of the Mycorrhizal Mutualists.</title>
        <authorList>
            <consortium name="DOE Joint Genome Institute"/>
            <consortium name="Mycorrhizal Genomics Consortium"/>
            <person name="Kohler A."/>
            <person name="Kuo A."/>
            <person name="Nagy L.G."/>
            <person name="Floudas D."/>
            <person name="Copeland A."/>
            <person name="Barry K.W."/>
            <person name="Cichocki N."/>
            <person name="Veneault-Fourrey C."/>
            <person name="LaButti K."/>
            <person name="Lindquist E.A."/>
            <person name="Lipzen A."/>
            <person name="Lundell T."/>
            <person name="Morin E."/>
            <person name="Murat C."/>
            <person name="Riley R."/>
            <person name="Ohm R."/>
            <person name="Sun H."/>
            <person name="Tunlid A."/>
            <person name="Henrissat B."/>
            <person name="Grigoriev I.V."/>
            <person name="Hibbett D.S."/>
            <person name="Martin F."/>
        </authorList>
    </citation>
    <scope>NUCLEOTIDE SEQUENCE [LARGE SCALE GENOMIC DNA]</scope>
    <source>
        <strain evidence="3">F 1598</strain>
    </source>
</reference>
<evidence type="ECO:0000313" key="3">
    <source>
        <dbReference type="Proteomes" id="UP000054166"/>
    </source>
</evidence>